<keyword evidence="1" id="KW-0812">Transmembrane</keyword>
<reference evidence="2 3" key="1">
    <citation type="journal article" date="2020" name="Nature">
        <title>Six reference-quality genomes reveal evolution of bat adaptations.</title>
        <authorList>
            <person name="Jebb D."/>
            <person name="Huang Z."/>
            <person name="Pippel M."/>
            <person name="Hughes G.M."/>
            <person name="Lavrichenko K."/>
            <person name="Devanna P."/>
            <person name="Winkler S."/>
            <person name="Jermiin L.S."/>
            <person name="Skirmuntt E.C."/>
            <person name="Katzourakis A."/>
            <person name="Burkitt-Gray L."/>
            <person name="Ray D.A."/>
            <person name="Sullivan K.A.M."/>
            <person name="Roscito J.G."/>
            <person name="Kirilenko B.M."/>
            <person name="Davalos L.M."/>
            <person name="Corthals A.P."/>
            <person name="Power M.L."/>
            <person name="Jones G."/>
            <person name="Ransome R.D."/>
            <person name="Dechmann D.K.N."/>
            <person name="Locatelli A.G."/>
            <person name="Puechmaille S.J."/>
            <person name="Fedrigo O."/>
            <person name="Jarvis E.D."/>
            <person name="Hiller M."/>
            <person name="Vernes S.C."/>
            <person name="Myers E.W."/>
            <person name="Teeling E.C."/>
        </authorList>
    </citation>
    <scope>NUCLEOTIDE SEQUENCE [LARGE SCALE GENOMIC DNA]</scope>
    <source>
        <strain evidence="2">MRouAeg1</strain>
        <tissue evidence="2">Muscle</tissue>
    </source>
</reference>
<organism evidence="2 3">
    <name type="scientific">Rousettus aegyptiacus</name>
    <name type="common">Egyptian fruit bat</name>
    <name type="synonym">Pteropus aegyptiacus</name>
    <dbReference type="NCBI Taxonomy" id="9407"/>
    <lineage>
        <taxon>Eukaryota</taxon>
        <taxon>Metazoa</taxon>
        <taxon>Chordata</taxon>
        <taxon>Craniata</taxon>
        <taxon>Vertebrata</taxon>
        <taxon>Euteleostomi</taxon>
        <taxon>Mammalia</taxon>
        <taxon>Eutheria</taxon>
        <taxon>Laurasiatheria</taxon>
        <taxon>Chiroptera</taxon>
        <taxon>Yinpterochiroptera</taxon>
        <taxon>Pteropodoidea</taxon>
        <taxon>Pteropodidae</taxon>
        <taxon>Rousettinae</taxon>
        <taxon>Rousettus</taxon>
    </lineage>
</organism>
<evidence type="ECO:0000313" key="2">
    <source>
        <dbReference type="EMBL" id="KAF6431626.1"/>
    </source>
</evidence>
<comment type="caution">
    <text evidence="2">The sequence shown here is derived from an EMBL/GenBank/DDBJ whole genome shotgun (WGS) entry which is preliminary data.</text>
</comment>
<gene>
    <name evidence="2" type="ORF">HJG63_008137</name>
</gene>
<keyword evidence="1" id="KW-0472">Membrane</keyword>
<dbReference type="Proteomes" id="UP000593571">
    <property type="component" value="Unassembled WGS sequence"/>
</dbReference>
<protein>
    <submittedName>
        <fullName evidence="2">Uncharacterized protein</fullName>
    </submittedName>
</protein>
<dbReference type="EMBL" id="JACASE010000010">
    <property type="protein sequence ID" value="KAF6431626.1"/>
    <property type="molecule type" value="Genomic_DNA"/>
</dbReference>
<evidence type="ECO:0000256" key="1">
    <source>
        <dbReference type="SAM" id="Phobius"/>
    </source>
</evidence>
<name>A0A7J8E8I9_ROUAE</name>
<accession>A0A7J8E8I9</accession>
<sequence>MLPPDLCYSRYDLFFSSLFLLLSPSSPSFFQLCESIKIFGVFFPHFWLLHLLCLCLPILYLLFYSLDFLINIKSSEKLSKRAPCYFLSWHLIFFYHSFLEPLAVCLHHQIISSMKGKMLLVCLTIDSSASCVVLDK</sequence>
<keyword evidence="3" id="KW-1185">Reference proteome</keyword>
<feature type="transmembrane region" description="Helical" evidence="1">
    <location>
        <begin position="46"/>
        <end position="70"/>
    </location>
</feature>
<proteinExistence type="predicted"/>
<keyword evidence="1" id="KW-1133">Transmembrane helix</keyword>
<evidence type="ECO:0000313" key="3">
    <source>
        <dbReference type="Proteomes" id="UP000593571"/>
    </source>
</evidence>
<dbReference type="AlphaFoldDB" id="A0A7J8E8I9"/>